<protein>
    <submittedName>
        <fullName evidence="2">Uncharacterized protein</fullName>
    </submittedName>
</protein>
<dbReference type="AlphaFoldDB" id="A0A645ERA2"/>
<proteinExistence type="predicted"/>
<sequence>MARAACSLPFSMASSKSRKSEDTPDTPITPDFLLRMSSISSMPSLYLFIRYWRMPASMSPTRVPMGRPATGVKPMEVSTLFPPSTAVTEEPLPRWQVMIFSSPAGLPSISAARAATYMWEVPWNPYRRTLSVL</sequence>
<gene>
    <name evidence="2" type="ORF">SDC9_151799</name>
</gene>
<reference evidence="2" key="1">
    <citation type="submission" date="2019-08" db="EMBL/GenBank/DDBJ databases">
        <authorList>
            <person name="Kucharzyk K."/>
            <person name="Murdoch R.W."/>
            <person name="Higgins S."/>
            <person name="Loffler F."/>
        </authorList>
    </citation>
    <scope>NUCLEOTIDE SEQUENCE</scope>
</reference>
<feature type="region of interest" description="Disordered" evidence="1">
    <location>
        <begin position="1"/>
        <end position="27"/>
    </location>
</feature>
<accession>A0A645ERA2</accession>
<dbReference type="EMBL" id="VSSQ01050467">
    <property type="protein sequence ID" value="MPN04558.1"/>
    <property type="molecule type" value="Genomic_DNA"/>
</dbReference>
<comment type="caution">
    <text evidence="2">The sequence shown here is derived from an EMBL/GenBank/DDBJ whole genome shotgun (WGS) entry which is preliminary data.</text>
</comment>
<organism evidence="2">
    <name type="scientific">bioreactor metagenome</name>
    <dbReference type="NCBI Taxonomy" id="1076179"/>
    <lineage>
        <taxon>unclassified sequences</taxon>
        <taxon>metagenomes</taxon>
        <taxon>ecological metagenomes</taxon>
    </lineage>
</organism>
<evidence type="ECO:0000313" key="2">
    <source>
        <dbReference type="EMBL" id="MPN04558.1"/>
    </source>
</evidence>
<evidence type="ECO:0000256" key="1">
    <source>
        <dbReference type="SAM" id="MobiDB-lite"/>
    </source>
</evidence>
<name>A0A645ERA2_9ZZZZ</name>